<reference evidence="1 2" key="1">
    <citation type="journal article" date="2019" name="Emerg. Microbes Infect.">
        <title>Comprehensive subspecies identification of 175 nontuberculous mycobacteria species based on 7547 genomic profiles.</title>
        <authorList>
            <person name="Matsumoto Y."/>
            <person name="Kinjo T."/>
            <person name="Motooka D."/>
            <person name="Nabeya D."/>
            <person name="Jung N."/>
            <person name="Uechi K."/>
            <person name="Horii T."/>
            <person name="Iida T."/>
            <person name="Fujita J."/>
            <person name="Nakamura S."/>
        </authorList>
    </citation>
    <scope>NUCLEOTIDE SEQUENCE [LARGE SCALE GENOMIC DNA]</scope>
    <source>
        <strain evidence="1 2">JCM 12272</strain>
    </source>
</reference>
<keyword evidence="2" id="KW-1185">Reference proteome</keyword>
<proteinExistence type="predicted"/>
<dbReference type="KEGG" id="malv:MALV_18670"/>
<name>A0A6N4UTK7_9MYCO</name>
<dbReference type="Proteomes" id="UP000466906">
    <property type="component" value="Chromosome"/>
</dbReference>
<accession>A0A6N4UTK7</accession>
<protein>
    <submittedName>
        <fullName evidence="1">Uncharacterized protein</fullName>
    </submittedName>
</protein>
<evidence type="ECO:0000313" key="1">
    <source>
        <dbReference type="EMBL" id="BBX26742.1"/>
    </source>
</evidence>
<dbReference type="AlphaFoldDB" id="A0A6N4UTK7"/>
<dbReference type="EMBL" id="AP022565">
    <property type="protein sequence ID" value="BBX26742.1"/>
    <property type="molecule type" value="Genomic_DNA"/>
</dbReference>
<gene>
    <name evidence="1" type="ORF">MALV_18670</name>
</gene>
<organism evidence="1 2">
    <name type="scientific">Mycolicibacterium alvei</name>
    <dbReference type="NCBI Taxonomy" id="67081"/>
    <lineage>
        <taxon>Bacteria</taxon>
        <taxon>Bacillati</taxon>
        <taxon>Actinomycetota</taxon>
        <taxon>Actinomycetes</taxon>
        <taxon>Mycobacteriales</taxon>
        <taxon>Mycobacteriaceae</taxon>
        <taxon>Mycolicibacterium</taxon>
    </lineage>
</organism>
<sequence length="109" mass="12061">MVIVTGLEFEERAQSGWFHAAQQTCPGERVHHVIDRLRRHGTQAISGAGSDRLDIRVRPFHELGKYRETRSGHPEPGCAQSILGAVHGPSILELVQIIVDQLSCAMQVL</sequence>
<evidence type="ECO:0000313" key="2">
    <source>
        <dbReference type="Proteomes" id="UP000466906"/>
    </source>
</evidence>